<evidence type="ECO:0000256" key="18">
    <source>
        <dbReference type="SAM" id="MobiDB-lite"/>
    </source>
</evidence>
<dbReference type="InterPro" id="IPR016169">
    <property type="entry name" value="FAD-bd_PCMH_sub2"/>
</dbReference>
<dbReference type="InterPro" id="IPR011601">
    <property type="entry name" value="MurB_C"/>
</dbReference>
<dbReference type="Gene3D" id="3.30.43.10">
    <property type="entry name" value="Uridine Diphospho-n-acetylenolpyruvylglucosamine Reductase, domain 2"/>
    <property type="match status" value="1"/>
</dbReference>
<evidence type="ECO:0000313" key="20">
    <source>
        <dbReference type="EMBL" id="TQL77579.1"/>
    </source>
</evidence>
<feature type="region of interest" description="Disordered" evidence="18">
    <location>
        <begin position="1"/>
        <end position="38"/>
    </location>
</feature>
<keyword evidence="21" id="KW-1185">Reference proteome</keyword>
<dbReference type="GO" id="GO:0008762">
    <property type="term" value="F:UDP-N-acetylmuramate dehydrogenase activity"/>
    <property type="evidence" value="ECO:0007669"/>
    <property type="project" value="UniProtKB-UniRule"/>
</dbReference>
<dbReference type="Pfam" id="PF01565">
    <property type="entry name" value="FAD_binding_4"/>
    <property type="match status" value="1"/>
</dbReference>
<keyword evidence="13 17" id="KW-0560">Oxidoreductase</keyword>
<organism evidence="20 21">
    <name type="scientific">Stackebrandtia endophytica</name>
    <dbReference type="NCBI Taxonomy" id="1496996"/>
    <lineage>
        <taxon>Bacteria</taxon>
        <taxon>Bacillati</taxon>
        <taxon>Actinomycetota</taxon>
        <taxon>Actinomycetes</taxon>
        <taxon>Glycomycetales</taxon>
        <taxon>Glycomycetaceae</taxon>
        <taxon>Stackebrandtia</taxon>
    </lineage>
</organism>
<keyword evidence="11 17" id="KW-0133">Cell shape</keyword>
<evidence type="ECO:0000256" key="3">
    <source>
        <dbReference type="ARBA" id="ARBA00004496"/>
    </source>
</evidence>
<comment type="function">
    <text evidence="2 17">Cell wall formation.</text>
</comment>
<dbReference type="InterPro" id="IPR016167">
    <property type="entry name" value="FAD-bd_PCMH_sub1"/>
</dbReference>
<keyword evidence="6 17" id="KW-0963">Cytoplasm</keyword>
<evidence type="ECO:0000256" key="17">
    <source>
        <dbReference type="HAMAP-Rule" id="MF_00037"/>
    </source>
</evidence>
<accession>A0A543AYD7</accession>
<keyword evidence="15 17" id="KW-0961">Cell wall biogenesis/degradation</keyword>
<dbReference type="GO" id="GO:0005829">
    <property type="term" value="C:cytosol"/>
    <property type="evidence" value="ECO:0007669"/>
    <property type="project" value="TreeGrafter"/>
</dbReference>
<keyword evidence="10 17" id="KW-0521">NADP</keyword>
<dbReference type="InterPro" id="IPR006094">
    <property type="entry name" value="Oxid_FAD_bind_N"/>
</dbReference>
<feature type="compositionally biased region" description="Basic and acidic residues" evidence="18">
    <location>
        <begin position="15"/>
        <end position="26"/>
    </location>
</feature>
<evidence type="ECO:0000256" key="6">
    <source>
        <dbReference type="ARBA" id="ARBA00022490"/>
    </source>
</evidence>
<evidence type="ECO:0000256" key="15">
    <source>
        <dbReference type="ARBA" id="ARBA00023316"/>
    </source>
</evidence>
<feature type="active site" evidence="17">
    <location>
        <position position="208"/>
    </location>
</feature>
<comment type="caution">
    <text evidence="20">The sequence shown here is derived from an EMBL/GenBank/DDBJ whole genome shotgun (WGS) entry which is preliminary data.</text>
</comment>
<keyword evidence="8 17" id="KW-0285">Flavoprotein</keyword>
<dbReference type="NCBIfam" id="NF010478">
    <property type="entry name" value="PRK13903.1"/>
    <property type="match status" value="1"/>
</dbReference>
<evidence type="ECO:0000256" key="1">
    <source>
        <dbReference type="ARBA" id="ARBA00001974"/>
    </source>
</evidence>
<dbReference type="InterPro" id="IPR036318">
    <property type="entry name" value="FAD-bd_PCMH-like_sf"/>
</dbReference>
<evidence type="ECO:0000256" key="11">
    <source>
        <dbReference type="ARBA" id="ARBA00022960"/>
    </source>
</evidence>
<dbReference type="GO" id="GO:0071949">
    <property type="term" value="F:FAD binding"/>
    <property type="evidence" value="ECO:0007669"/>
    <property type="project" value="InterPro"/>
</dbReference>
<evidence type="ECO:0000259" key="19">
    <source>
        <dbReference type="PROSITE" id="PS51387"/>
    </source>
</evidence>
<evidence type="ECO:0000256" key="4">
    <source>
        <dbReference type="ARBA" id="ARBA00004752"/>
    </source>
</evidence>
<keyword evidence="9 17" id="KW-0274">FAD</keyword>
<proteinExistence type="inferred from homology"/>
<dbReference type="Gene3D" id="3.30.465.10">
    <property type="match status" value="1"/>
</dbReference>
<evidence type="ECO:0000256" key="12">
    <source>
        <dbReference type="ARBA" id="ARBA00022984"/>
    </source>
</evidence>
<dbReference type="SUPFAM" id="SSF56176">
    <property type="entry name" value="FAD-binding/transporter-associated domain-like"/>
    <property type="match status" value="1"/>
</dbReference>
<evidence type="ECO:0000256" key="7">
    <source>
        <dbReference type="ARBA" id="ARBA00022618"/>
    </source>
</evidence>
<dbReference type="FunCoup" id="A0A543AYD7">
    <property type="interactions" value="82"/>
</dbReference>
<keyword evidence="14 17" id="KW-0131">Cell cycle</keyword>
<dbReference type="InterPro" id="IPR003170">
    <property type="entry name" value="MurB"/>
</dbReference>
<evidence type="ECO:0000256" key="14">
    <source>
        <dbReference type="ARBA" id="ARBA00023306"/>
    </source>
</evidence>
<dbReference type="EC" id="1.3.1.98" evidence="17"/>
<dbReference type="InParanoid" id="A0A543AYD7"/>
<dbReference type="GO" id="GO:0008360">
    <property type="term" value="P:regulation of cell shape"/>
    <property type="evidence" value="ECO:0007669"/>
    <property type="project" value="UniProtKB-KW"/>
</dbReference>
<comment type="cofactor">
    <cofactor evidence="1 17">
        <name>FAD</name>
        <dbReference type="ChEBI" id="CHEBI:57692"/>
    </cofactor>
</comment>
<name>A0A543AYD7_9ACTN</name>
<dbReference type="PANTHER" id="PTHR21071:SF4">
    <property type="entry name" value="UDP-N-ACETYLENOLPYRUVOYLGLUCOSAMINE REDUCTASE"/>
    <property type="match status" value="1"/>
</dbReference>
<dbReference type="HAMAP" id="MF_00037">
    <property type="entry name" value="MurB"/>
    <property type="match status" value="1"/>
</dbReference>
<sequence length="390" mass="41209">MTRTGSSTPSPACIDSDRPADSDRGGRFPATIAAKPRPPSKLSIVPVLNPSRLANHTTLRLGGAPERLVEARDRDELIDLVRSADEQGTPLLLVAGGSNLVVADSGFAGTAALVRSHGVAVVEDDDQVTVTVQAGHPWDDLVAQAVTEGWSGIECLAGIPGSTGATPVQNVGAYGQEISEVFVSAEVLDRHTGQVSDFDTAACRFGYRDSAFKHTDRYVVLNATYRLTKSSLSRPIRYAETATRLGVSVGDAVPLARAREVVLELRRGKGMVLDAADPDTYSAGSFFINPVITTAEFEKLSSAVDVEPPHWPSGDGIKVPAGWLIGRAGFEPGYGHDGVAISGKHRLALTNRGDGTTTALLNLAREIRDTVAENLGVTMRPEPTIIGAKL</sequence>
<keyword evidence="7 17" id="KW-0132">Cell division</keyword>
<feature type="domain" description="FAD-binding PCMH-type" evidence="19">
    <location>
        <begin position="61"/>
        <end position="230"/>
    </location>
</feature>
<comment type="catalytic activity">
    <reaction evidence="16 17">
        <text>UDP-N-acetyl-alpha-D-muramate + NADP(+) = UDP-N-acetyl-3-O-(1-carboxyvinyl)-alpha-D-glucosamine + NADPH + H(+)</text>
        <dbReference type="Rhea" id="RHEA:12248"/>
        <dbReference type="ChEBI" id="CHEBI:15378"/>
        <dbReference type="ChEBI" id="CHEBI:57783"/>
        <dbReference type="ChEBI" id="CHEBI:58349"/>
        <dbReference type="ChEBI" id="CHEBI:68483"/>
        <dbReference type="ChEBI" id="CHEBI:70757"/>
        <dbReference type="EC" id="1.3.1.98"/>
    </reaction>
</comment>
<evidence type="ECO:0000313" key="21">
    <source>
        <dbReference type="Proteomes" id="UP000317043"/>
    </source>
</evidence>
<dbReference type="Proteomes" id="UP000317043">
    <property type="component" value="Unassembled WGS sequence"/>
</dbReference>
<dbReference type="SUPFAM" id="SSF56194">
    <property type="entry name" value="Uridine diphospho-N-Acetylenolpyruvylglucosamine reductase, MurB, C-terminal domain"/>
    <property type="match status" value="1"/>
</dbReference>
<gene>
    <name evidence="17" type="primary">murB</name>
    <name evidence="20" type="ORF">FB566_3138</name>
</gene>
<protein>
    <recommendedName>
        <fullName evidence="17">UDP-N-acetylenolpyruvoylglucosamine reductase</fullName>
        <ecNumber evidence="17">1.3.1.98</ecNumber>
    </recommendedName>
    <alternativeName>
        <fullName evidence="17">UDP-N-acetylmuramate dehydrogenase</fullName>
    </alternativeName>
</protein>
<evidence type="ECO:0000256" key="8">
    <source>
        <dbReference type="ARBA" id="ARBA00022630"/>
    </source>
</evidence>
<dbReference type="AlphaFoldDB" id="A0A543AYD7"/>
<dbReference type="PANTHER" id="PTHR21071">
    <property type="entry name" value="UDP-N-ACETYLENOLPYRUVOYLGLUCOSAMINE REDUCTASE"/>
    <property type="match status" value="1"/>
</dbReference>
<dbReference type="EMBL" id="VFOW01000001">
    <property type="protein sequence ID" value="TQL77579.1"/>
    <property type="molecule type" value="Genomic_DNA"/>
</dbReference>
<dbReference type="GO" id="GO:0071555">
    <property type="term" value="P:cell wall organization"/>
    <property type="evidence" value="ECO:0007669"/>
    <property type="project" value="UniProtKB-KW"/>
</dbReference>
<evidence type="ECO:0000256" key="2">
    <source>
        <dbReference type="ARBA" id="ARBA00003921"/>
    </source>
</evidence>
<comment type="subcellular location">
    <subcellularLocation>
        <location evidence="3 17">Cytoplasm</location>
    </subcellularLocation>
</comment>
<dbReference type="InterPro" id="IPR016166">
    <property type="entry name" value="FAD-bd_PCMH"/>
</dbReference>
<comment type="pathway">
    <text evidence="4 17">Cell wall biogenesis; peptidoglycan biosynthesis.</text>
</comment>
<keyword evidence="12 17" id="KW-0573">Peptidoglycan synthesis</keyword>
<feature type="active site" description="Proton donor" evidence="17">
    <location>
        <position position="285"/>
    </location>
</feature>
<evidence type="ECO:0000256" key="5">
    <source>
        <dbReference type="ARBA" id="ARBA00010485"/>
    </source>
</evidence>
<feature type="active site" evidence="17">
    <location>
        <position position="382"/>
    </location>
</feature>
<evidence type="ECO:0000256" key="16">
    <source>
        <dbReference type="ARBA" id="ARBA00048914"/>
    </source>
</evidence>
<dbReference type="PROSITE" id="PS51387">
    <property type="entry name" value="FAD_PCMH"/>
    <property type="match status" value="1"/>
</dbReference>
<dbReference type="GO" id="GO:0051301">
    <property type="term" value="P:cell division"/>
    <property type="evidence" value="ECO:0007669"/>
    <property type="project" value="UniProtKB-KW"/>
</dbReference>
<dbReference type="Pfam" id="PF02873">
    <property type="entry name" value="MurB_C"/>
    <property type="match status" value="1"/>
</dbReference>
<dbReference type="OrthoDB" id="9804753at2"/>
<dbReference type="GO" id="GO:0009252">
    <property type="term" value="P:peptidoglycan biosynthetic process"/>
    <property type="evidence" value="ECO:0007669"/>
    <property type="project" value="UniProtKB-UniRule"/>
</dbReference>
<dbReference type="UniPathway" id="UPA00219"/>
<reference evidence="20 21" key="1">
    <citation type="submission" date="2019-06" db="EMBL/GenBank/DDBJ databases">
        <title>Sequencing the genomes of 1000 actinobacteria strains.</title>
        <authorList>
            <person name="Klenk H.-P."/>
        </authorList>
    </citation>
    <scope>NUCLEOTIDE SEQUENCE [LARGE SCALE GENOMIC DNA]</scope>
    <source>
        <strain evidence="20 21">DSM 45928</strain>
    </source>
</reference>
<evidence type="ECO:0000256" key="9">
    <source>
        <dbReference type="ARBA" id="ARBA00022827"/>
    </source>
</evidence>
<evidence type="ECO:0000256" key="13">
    <source>
        <dbReference type="ARBA" id="ARBA00023002"/>
    </source>
</evidence>
<evidence type="ECO:0000256" key="10">
    <source>
        <dbReference type="ARBA" id="ARBA00022857"/>
    </source>
</evidence>
<dbReference type="Gene3D" id="3.90.78.10">
    <property type="entry name" value="UDP-N-acetylenolpyruvoylglucosamine reductase, C-terminal domain"/>
    <property type="match status" value="1"/>
</dbReference>
<comment type="similarity">
    <text evidence="5 17">Belongs to the MurB family.</text>
</comment>
<feature type="compositionally biased region" description="Polar residues" evidence="18">
    <location>
        <begin position="1"/>
        <end position="10"/>
    </location>
</feature>
<dbReference type="InterPro" id="IPR036635">
    <property type="entry name" value="MurB_C_sf"/>
</dbReference>